<feature type="transmembrane region" description="Helical" evidence="1">
    <location>
        <begin position="7"/>
        <end position="28"/>
    </location>
</feature>
<protein>
    <submittedName>
        <fullName evidence="2">Uncharacterized protein</fullName>
    </submittedName>
</protein>
<gene>
    <name evidence="2" type="ORF">CLTEP_18190</name>
</gene>
<keyword evidence="1" id="KW-0812">Transmembrane</keyword>
<keyword evidence="3" id="KW-1185">Reference proteome</keyword>
<proteinExistence type="predicted"/>
<dbReference type="PATRIC" id="fig|1121338.3.peg.1862"/>
<evidence type="ECO:0000256" key="1">
    <source>
        <dbReference type="SAM" id="Phobius"/>
    </source>
</evidence>
<evidence type="ECO:0000313" key="2">
    <source>
        <dbReference type="EMBL" id="KYH34244.1"/>
    </source>
</evidence>
<dbReference type="Proteomes" id="UP000075531">
    <property type="component" value="Unassembled WGS sequence"/>
</dbReference>
<name>A0A151B2V1_9CLOT</name>
<dbReference type="AlphaFoldDB" id="A0A151B2V1"/>
<organism evidence="2 3">
    <name type="scientific">Clostridium tepidiprofundi DSM 19306</name>
    <dbReference type="NCBI Taxonomy" id="1121338"/>
    <lineage>
        <taxon>Bacteria</taxon>
        <taxon>Bacillati</taxon>
        <taxon>Bacillota</taxon>
        <taxon>Clostridia</taxon>
        <taxon>Eubacteriales</taxon>
        <taxon>Clostridiaceae</taxon>
        <taxon>Clostridium</taxon>
    </lineage>
</organism>
<keyword evidence="1" id="KW-1133">Transmembrane helix</keyword>
<keyword evidence="1" id="KW-0472">Membrane</keyword>
<evidence type="ECO:0000313" key="3">
    <source>
        <dbReference type="Proteomes" id="UP000075531"/>
    </source>
</evidence>
<sequence>MKLISSKINVLIVLIIYPILYIIAGFFIKYKPPEYPPDVYGKGTMRTTSGYNTPTAKK</sequence>
<reference evidence="2 3" key="1">
    <citation type="submission" date="2016-02" db="EMBL/GenBank/DDBJ databases">
        <title>Genome sequence of Clostridium tepidiprofundi DSM 19306.</title>
        <authorList>
            <person name="Poehlein A."/>
            <person name="Daniel R."/>
        </authorList>
    </citation>
    <scope>NUCLEOTIDE SEQUENCE [LARGE SCALE GENOMIC DNA]</scope>
    <source>
        <strain evidence="2 3">DSM 19306</strain>
    </source>
</reference>
<comment type="caution">
    <text evidence="2">The sequence shown here is derived from an EMBL/GenBank/DDBJ whole genome shotgun (WGS) entry which is preliminary data.</text>
</comment>
<dbReference type="EMBL" id="LTBA01000021">
    <property type="protein sequence ID" value="KYH34244.1"/>
    <property type="molecule type" value="Genomic_DNA"/>
</dbReference>
<accession>A0A151B2V1</accession>